<evidence type="ECO:0000256" key="11">
    <source>
        <dbReference type="ARBA" id="ARBA00022989"/>
    </source>
</evidence>
<dbReference type="Proteomes" id="UP000034445">
    <property type="component" value="Unassembled WGS sequence"/>
</dbReference>
<sequence length="368" mass="40360">MEQSDESGVLSWILPVAVTVLPLLLFAFFFFTMFRQARAGVGQAFDFTKSKARLFGAEGNQPKERVTFKDVAGLKEAKEELNEIVDFLKNPEKYLKIGAKIPRGVLLVGPPGTGKTLLARAVASEAMVPFFSASGSEFIEMFVGVGSSRVRDLFATAKKAGKAIIFIDELDAIGRVRGLGWGGGHDEREQTLNQILVEMDGFDRDSTAIVMGATNRPDVLDPALLRPGRFDRRIILDLPDVNDREEILKIHAKGKPLAPQARLREVAERTPGFSGADLANLINEAAIFAARRNEMQVSQTDLLESIEKVLLGPERKSHILSKKEKEITAYHEAGHALVSVSLKHTDPVRKVSIIARGRAGAQIAHRIS</sequence>
<evidence type="ECO:0000256" key="13">
    <source>
        <dbReference type="ARBA" id="ARBA00023136"/>
    </source>
</evidence>
<keyword evidence="4 17" id="KW-0645">Protease</keyword>
<dbReference type="GO" id="GO:0004222">
    <property type="term" value="F:metalloendopeptidase activity"/>
    <property type="evidence" value="ECO:0007669"/>
    <property type="project" value="InterPro"/>
</dbReference>
<dbReference type="EMBL" id="LCRF01000080">
    <property type="protein sequence ID" value="KKW29318.1"/>
    <property type="molecule type" value="Genomic_DNA"/>
</dbReference>
<dbReference type="PANTHER" id="PTHR23076:SF97">
    <property type="entry name" value="ATP-DEPENDENT ZINC METALLOPROTEASE YME1L1"/>
    <property type="match status" value="1"/>
</dbReference>
<reference evidence="17 18" key="1">
    <citation type="journal article" date="2015" name="Nature">
        <title>rRNA introns, odd ribosomes, and small enigmatic genomes across a large radiation of phyla.</title>
        <authorList>
            <person name="Brown C.T."/>
            <person name="Hug L.A."/>
            <person name="Thomas B.C."/>
            <person name="Sharon I."/>
            <person name="Castelle C.J."/>
            <person name="Singh A."/>
            <person name="Wilkins M.J."/>
            <person name="Williams K.H."/>
            <person name="Banfield J.F."/>
        </authorList>
    </citation>
    <scope>NUCLEOTIDE SEQUENCE [LARGE SCALE GENOMIC DNA]</scope>
</reference>
<dbReference type="InterPro" id="IPR003959">
    <property type="entry name" value="ATPase_AAA_core"/>
</dbReference>
<keyword evidence="7" id="KW-0547">Nucleotide-binding</keyword>
<keyword evidence="11 15" id="KW-1133">Transmembrane helix</keyword>
<keyword evidence="9" id="KW-0862">Zinc</keyword>
<evidence type="ECO:0000256" key="9">
    <source>
        <dbReference type="ARBA" id="ARBA00022833"/>
    </source>
</evidence>
<dbReference type="FunFam" id="3.40.50.300:FF:000001">
    <property type="entry name" value="ATP-dependent zinc metalloprotease FtsH"/>
    <property type="match status" value="1"/>
</dbReference>
<dbReference type="GO" id="GO:0016887">
    <property type="term" value="F:ATP hydrolysis activity"/>
    <property type="evidence" value="ECO:0007669"/>
    <property type="project" value="InterPro"/>
</dbReference>
<evidence type="ECO:0000256" key="5">
    <source>
        <dbReference type="ARBA" id="ARBA00022692"/>
    </source>
</evidence>
<dbReference type="Gene3D" id="1.10.8.60">
    <property type="match status" value="1"/>
</dbReference>
<dbReference type="AlphaFoldDB" id="A0A0G1XDG1"/>
<comment type="subcellular location">
    <subcellularLocation>
        <location evidence="2">Membrane</location>
    </subcellularLocation>
</comment>
<name>A0A0G1XDG1_9BACT</name>
<comment type="caution">
    <text evidence="17">The sequence shown here is derived from an EMBL/GenBank/DDBJ whole genome shotgun (WGS) entry which is preliminary data.</text>
</comment>
<keyword evidence="5 15" id="KW-0812">Transmembrane</keyword>
<evidence type="ECO:0000313" key="18">
    <source>
        <dbReference type="Proteomes" id="UP000034445"/>
    </source>
</evidence>
<feature type="domain" description="AAA+ ATPase" evidence="16">
    <location>
        <begin position="101"/>
        <end position="240"/>
    </location>
</feature>
<evidence type="ECO:0000256" key="7">
    <source>
        <dbReference type="ARBA" id="ARBA00022741"/>
    </source>
</evidence>
<dbReference type="Pfam" id="PF01434">
    <property type="entry name" value="Peptidase_M41"/>
    <property type="match status" value="1"/>
</dbReference>
<accession>A0A0G1XDG1</accession>
<keyword evidence="8" id="KW-0378">Hydrolase</keyword>
<dbReference type="GO" id="GO:0046872">
    <property type="term" value="F:metal ion binding"/>
    <property type="evidence" value="ECO:0007669"/>
    <property type="project" value="UniProtKB-KW"/>
</dbReference>
<dbReference type="GO" id="GO:0005886">
    <property type="term" value="C:plasma membrane"/>
    <property type="evidence" value="ECO:0007669"/>
    <property type="project" value="TreeGrafter"/>
</dbReference>
<comment type="cofactor">
    <cofactor evidence="1">
        <name>Zn(2+)</name>
        <dbReference type="ChEBI" id="CHEBI:29105"/>
    </cofactor>
</comment>
<keyword evidence="6" id="KW-0479">Metal-binding</keyword>
<organism evidence="17 18">
    <name type="scientific">Candidatus Kaiserbacteria bacterium GW2011_GWC2_52_8b</name>
    <dbReference type="NCBI Taxonomy" id="1618676"/>
    <lineage>
        <taxon>Bacteria</taxon>
        <taxon>Candidatus Kaiseribacteriota</taxon>
    </lineage>
</organism>
<comment type="similarity">
    <text evidence="3">In the C-terminal section; belongs to the peptidase M41 family.</text>
</comment>
<proteinExistence type="inferred from homology"/>
<evidence type="ECO:0000259" key="16">
    <source>
        <dbReference type="SMART" id="SM00382"/>
    </source>
</evidence>
<comment type="similarity">
    <text evidence="14">In the central section; belongs to the AAA ATPase family.</text>
</comment>
<dbReference type="PANTHER" id="PTHR23076">
    <property type="entry name" value="METALLOPROTEASE M41 FTSH"/>
    <property type="match status" value="1"/>
</dbReference>
<dbReference type="PATRIC" id="fig|1618676.3.peg.1148"/>
<dbReference type="Gene3D" id="1.20.58.760">
    <property type="entry name" value="Peptidase M41"/>
    <property type="match status" value="1"/>
</dbReference>
<dbReference type="GO" id="GO:0030163">
    <property type="term" value="P:protein catabolic process"/>
    <property type="evidence" value="ECO:0007669"/>
    <property type="project" value="TreeGrafter"/>
</dbReference>
<dbReference type="CDD" id="cd19501">
    <property type="entry name" value="RecA-like_FtsH"/>
    <property type="match status" value="1"/>
</dbReference>
<dbReference type="Gene3D" id="3.40.50.300">
    <property type="entry name" value="P-loop containing nucleotide triphosphate hydrolases"/>
    <property type="match status" value="1"/>
</dbReference>
<dbReference type="GO" id="GO:0006508">
    <property type="term" value="P:proteolysis"/>
    <property type="evidence" value="ECO:0007669"/>
    <property type="project" value="UniProtKB-KW"/>
</dbReference>
<evidence type="ECO:0000256" key="14">
    <source>
        <dbReference type="ARBA" id="ARBA00061570"/>
    </source>
</evidence>
<evidence type="ECO:0000256" key="12">
    <source>
        <dbReference type="ARBA" id="ARBA00023049"/>
    </source>
</evidence>
<protein>
    <submittedName>
        <fullName evidence="17">ATP-dependent zinc metalloprotease FtsH</fullName>
    </submittedName>
</protein>
<evidence type="ECO:0000256" key="3">
    <source>
        <dbReference type="ARBA" id="ARBA00010044"/>
    </source>
</evidence>
<keyword evidence="13 15" id="KW-0472">Membrane</keyword>
<evidence type="ECO:0000256" key="4">
    <source>
        <dbReference type="ARBA" id="ARBA00022670"/>
    </source>
</evidence>
<dbReference type="SUPFAM" id="SSF52540">
    <property type="entry name" value="P-loop containing nucleoside triphosphate hydrolases"/>
    <property type="match status" value="1"/>
</dbReference>
<evidence type="ECO:0000313" key="17">
    <source>
        <dbReference type="EMBL" id="KKW29318.1"/>
    </source>
</evidence>
<dbReference type="FunFam" id="1.10.8.60:FF:000001">
    <property type="entry name" value="ATP-dependent zinc metalloprotease FtsH"/>
    <property type="match status" value="1"/>
</dbReference>
<dbReference type="SMART" id="SM00382">
    <property type="entry name" value="AAA"/>
    <property type="match status" value="1"/>
</dbReference>
<keyword evidence="10" id="KW-0067">ATP-binding</keyword>
<dbReference type="InterPro" id="IPR000642">
    <property type="entry name" value="Peptidase_M41"/>
</dbReference>
<evidence type="ECO:0000256" key="1">
    <source>
        <dbReference type="ARBA" id="ARBA00001947"/>
    </source>
</evidence>
<evidence type="ECO:0000256" key="2">
    <source>
        <dbReference type="ARBA" id="ARBA00004370"/>
    </source>
</evidence>
<dbReference type="GO" id="GO:0004176">
    <property type="term" value="F:ATP-dependent peptidase activity"/>
    <property type="evidence" value="ECO:0007669"/>
    <property type="project" value="InterPro"/>
</dbReference>
<evidence type="ECO:0000256" key="8">
    <source>
        <dbReference type="ARBA" id="ARBA00022801"/>
    </source>
</evidence>
<dbReference type="Pfam" id="PF00004">
    <property type="entry name" value="AAA"/>
    <property type="match status" value="1"/>
</dbReference>
<evidence type="ECO:0000256" key="6">
    <source>
        <dbReference type="ARBA" id="ARBA00022723"/>
    </source>
</evidence>
<evidence type="ECO:0000256" key="15">
    <source>
        <dbReference type="SAM" id="Phobius"/>
    </source>
</evidence>
<dbReference type="InterPro" id="IPR037219">
    <property type="entry name" value="Peptidase_M41-like"/>
</dbReference>
<dbReference type="InterPro" id="IPR003593">
    <property type="entry name" value="AAA+_ATPase"/>
</dbReference>
<gene>
    <name evidence="17" type="ORF">UY74_C0080G0003</name>
</gene>
<feature type="transmembrane region" description="Helical" evidence="15">
    <location>
        <begin position="12"/>
        <end position="34"/>
    </location>
</feature>
<dbReference type="GO" id="GO:0005524">
    <property type="term" value="F:ATP binding"/>
    <property type="evidence" value="ECO:0007669"/>
    <property type="project" value="UniProtKB-KW"/>
</dbReference>
<evidence type="ECO:0000256" key="10">
    <source>
        <dbReference type="ARBA" id="ARBA00022840"/>
    </source>
</evidence>
<dbReference type="Pfam" id="PF17862">
    <property type="entry name" value="AAA_lid_3"/>
    <property type="match status" value="1"/>
</dbReference>
<keyword evidence="12 17" id="KW-0482">Metalloprotease</keyword>
<dbReference type="InterPro" id="IPR027417">
    <property type="entry name" value="P-loop_NTPase"/>
</dbReference>
<dbReference type="InterPro" id="IPR041569">
    <property type="entry name" value="AAA_lid_3"/>
</dbReference>